<proteinExistence type="predicted"/>
<evidence type="ECO:0000313" key="1">
    <source>
        <dbReference type="EMBL" id="MEQ2298314.1"/>
    </source>
</evidence>
<organism evidence="1 2">
    <name type="scientific">Ameca splendens</name>
    <dbReference type="NCBI Taxonomy" id="208324"/>
    <lineage>
        <taxon>Eukaryota</taxon>
        <taxon>Metazoa</taxon>
        <taxon>Chordata</taxon>
        <taxon>Craniata</taxon>
        <taxon>Vertebrata</taxon>
        <taxon>Euteleostomi</taxon>
        <taxon>Actinopterygii</taxon>
        <taxon>Neopterygii</taxon>
        <taxon>Teleostei</taxon>
        <taxon>Neoteleostei</taxon>
        <taxon>Acanthomorphata</taxon>
        <taxon>Ovalentaria</taxon>
        <taxon>Atherinomorphae</taxon>
        <taxon>Cyprinodontiformes</taxon>
        <taxon>Goodeidae</taxon>
        <taxon>Ameca</taxon>
    </lineage>
</organism>
<reference evidence="1 2" key="1">
    <citation type="submission" date="2021-06" db="EMBL/GenBank/DDBJ databases">
        <authorList>
            <person name="Palmer J.M."/>
        </authorList>
    </citation>
    <scope>NUCLEOTIDE SEQUENCE [LARGE SCALE GENOMIC DNA]</scope>
    <source>
        <strain evidence="1 2">AS_MEX2019</strain>
        <tissue evidence="1">Muscle</tissue>
    </source>
</reference>
<accession>A0ABV0YWS3</accession>
<protein>
    <submittedName>
        <fullName evidence="1">Uncharacterized protein</fullName>
    </submittedName>
</protein>
<evidence type="ECO:0000313" key="2">
    <source>
        <dbReference type="Proteomes" id="UP001469553"/>
    </source>
</evidence>
<gene>
    <name evidence="1" type="ORF">AMECASPLE_003889</name>
</gene>
<name>A0ABV0YWS3_9TELE</name>
<sequence length="102" mass="11894">MEVYVNTVPRHKQLSDVGEATVAANHSQKGFNRFVHTVQFYIKIKKNNKKKPQNLKVGKTISWQASQESLFQQVHYKMRLHNASCKSKANKIELNLKLCRPW</sequence>
<dbReference type="Proteomes" id="UP001469553">
    <property type="component" value="Unassembled WGS sequence"/>
</dbReference>
<keyword evidence="2" id="KW-1185">Reference proteome</keyword>
<comment type="caution">
    <text evidence="1">The sequence shown here is derived from an EMBL/GenBank/DDBJ whole genome shotgun (WGS) entry which is preliminary data.</text>
</comment>
<dbReference type="EMBL" id="JAHRIP010047185">
    <property type="protein sequence ID" value="MEQ2298314.1"/>
    <property type="molecule type" value="Genomic_DNA"/>
</dbReference>